<feature type="chain" id="PRO_5001681859" description="CBM-cenC domain-containing protein" evidence="2">
    <location>
        <begin position="17"/>
        <end position="1883"/>
    </location>
</feature>
<reference evidence="3 4" key="1">
    <citation type="submission" date="2013-03" db="EMBL/GenBank/DDBJ databases">
        <title>The Genome Sequence of Exophiala aquamarina CBS 119918.</title>
        <authorList>
            <consortium name="The Broad Institute Genomics Platform"/>
            <person name="Cuomo C."/>
            <person name="de Hoog S."/>
            <person name="Gorbushina A."/>
            <person name="Walker B."/>
            <person name="Young S.K."/>
            <person name="Zeng Q."/>
            <person name="Gargeya S."/>
            <person name="Fitzgerald M."/>
            <person name="Haas B."/>
            <person name="Abouelleil A."/>
            <person name="Allen A.W."/>
            <person name="Alvarado L."/>
            <person name="Arachchi H.M."/>
            <person name="Berlin A.M."/>
            <person name="Chapman S.B."/>
            <person name="Gainer-Dewar J."/>
            <person name="Goldberg J."/>
            <person name="Griggs A."/>
            <person name="Gujja S."/>
            <person name="Hansen M."/>
            <person name="Howarth C."/>
            <person name="Imamovic A."/>
            <person name="Ireland A."/>
            <person name="Larimer J."/>
            <person name="McCowan C."/>
            <person name="Murphy C."/>
            <person name="Pearson M."/>
            <person name="Poon T.W."/>
            <person name="Priest M."/>
            <person name="Roberts A."/>
            <person name="Saif S."/>
            <person name="Shea T."/>
            <person name="Sisk P."/>
            <person name="Sykes S."/>
            <person name="Wortman J."/>
            <person name="Nusbaum C."/>
            <person name="Birren B."/>
        </authorList>
    </citation>
    <scope>NUCLEOTIDE SEQUENCE [LARGE SCALE GENOMIC DNA]</scope>
    <source>
        <strain evidence="3 4">CBS 119918</strain>
    </source>
</reference>
<dbReference type="VEuPathDB" id="FungiDB:A1O9_01529"/>
<feature type="region of interest" description="Disordered" evidence="1">
    <location>
        <begin position="1758"/>
        <end position="1883"/>
    </location>
</feature>
<evidence type="ECO:0000256" key="1">
    <source>
        <dbReference type="SAM" id="MobiDB-lite"/>
    </source>
</evidence>
<feature type="compositionally biased region" description="Polar residues" evidence="1">
    <location>
        <begin position="1543"/>
        <end position="1562"/>
    </location>
</feature>
<evidence type="ECO:0000313" key="3">
    <source>
        <dbReference type="EMBL" id="KEF63551.1"/>
    </source>
</evidence>
<dbReference type="RefSeq" id="XP_013266141.1">
    <property type="nucleotide sequence ID" value="XM_013410687.1"/>
</dbReference>
<keyword evidence="2" id="KW-0732">Signal</keyword>
<feature type="compositionally biased region" description="Low complexity" evidence="1">
    <location>
        <begin position="331"/>
        <end position="353"/>
    </location>
</feature>
<feature type="region of interest" description="Disordered" evidence="1">
    <location>
        <begin position="331"/>
        <end position="540"/>
    </location>
</feature>
<feature type="compositionally biased region" description="Low complexity" evidence="1">
    <location>
        <begin position="272"/>
        <end position="281"/>
    </location>
</feature>
<evidence type="ECO:0000256" key="2">
    <source>
        <dbReference type="SAM" id="SignalP"/>
    </source>
</evidence>
<proteinExistence type="predicted"/>
<comment type="caution">
    <text evidence="3">The sequence shown here is derived from an EMBL/GenBank/DDBJ whole genome shotgun (WGS) entry which is preliminary data.</text>
</comment>
<dbReference type="GeneID" id="25276475"/>
<feature type="compositionally biased region" description="Low complexity" evidence="1">
    <location>
        <begin position="457"/>
        <end position="522"/>
    </location>
</feature>
<dbReference type="HOGENOM" id="CLU_236172_0_0_1"/>
<feature type="signal peptide" evidence="2">
    <location>
        <begin position="1"/>
        <end position="16"/>
    </location>
</feature>
<organism evidence="3 4">
    <name type="scientific">Exophiala aquamarina CBS 119918</name>
    <dbReference type="NCBI Taxonomy" id="1182545"/>
    <lineage>
        <taxon>Eukaryota</taxon>
        <taxon>Fungi</taxon>
        <taxon>Dikarya</taxon>
        <taxon>Ascomycota</taxon>
        <taxon>Pezizomycotina</taxon>
        <taxon>Eurotiomycetes</taxon>
        <taxon>Chaetothyriomycetidae</taxon>
        <taxon>Chaetothyriales</taxon>
        <taxon>Herpotrichiellaceae</taxon>
        <taxon>Exophiala</taxon>
    </lineage>
</organism>
<dbReference type="STRING" id="1182545.A0A072PUL3"/>
<evidence type="ECO:0000313" key="4">
    <source>
        <dbReference type="Proteomes" id="UP000027920"/>
    </source>
</evidence>
<name>A0A072PUL3_9EURO</name>
<protein>
    <recommendedName>
        <fullName evidence="5">CBM-cenC domain-containing protein</fullName>
    </recommendedName>
</protein>
<gene>
    <name evidence="3" type="ORF">A1O9_01529</name>
</gene>
<feature type="compositionally biased region" description="Low complexity" evidence="1">
    <location>
        <begin position="1563"/>
        <end position="1577"/>
    </location>
</feature>
<feature type="compositionally biased region" description="Pro residues" evidence="1">
    <location>
        <begin position="1800"/>
        <end position="1817"/>
    </location>
</feature>
<dbReference type="EMBL" id="AMGV01000001">
    <property type="protein sequence ID" value="KEF63551.1"/>
    <property type="molecule type" value="Genomic_DNA"/>
</dbReference>
<evidence type="ECO:0008006" key="5">
    <source>
        <dbReference type="Google" id="ProtNLM"/>
    </source>
</evidence>
<dbReference type="OrthoDB" id="271448at2759"/>
<dbReference type="PANTHER" id="PTHR36578">
    <property type="entry name" value="CHROMOSOME 15, WHOLE GENOME SHOTGUN SEQUENCE"/>
    <property type="match status" value="1"/>
</dbReference>
<feature type="region of interest" description="Disordered" evidence="1">
    <location>
        <begin position="268"/>
        <end position="308"/>
    </location>
</feature>
<accession>A0A072PUL3</accession>
<feature type="compositionally biased region" description="Low complexity" evidence="1">
    <location>
        <begin position="362"/>
        <end position="375"/>
    </location>
</feature>
<feature type="compositionally biased region" description="Basic residues" evidence="1">
    <location>
        <begin position="1874"/>
        <end position="1883"/>
    </location>
</feature>
<feature type="region of interest" description="Disordered" evidence="1">
    <location>
        <begin position="1629"/>
        <end position="1648"/>
    </location>
</feature>
<feature type="compositionally biased region" description="Low complexity" evidence="1">
    <location>
        <begin position="384"/>
        <end position="447"/>
    </location>
</feature>
<dbReference type="PANTHER" id="PTHR36578:SF1">
    <property type="entry name" value="APPLE DOMAIN-CONTAINING PROTEIN"/>
    <property type="match status" value="1"/>
</dbReference>
<feature type="region of interest" description="Disordered" evidence="1">
    <location>
        <begin position="1539"/>
        <end position="1578"/>
    </location>
</feature>
<feature type="compositionally biased region" description="Low complexity" evidence="1">
    <location>
        <begin position="1821"/>
        <end position="1851"/>
    </location>
</feature>
<sequence>MLPFFYFLLFTNLVLGSLGEWDAYVPWKKNILERDIEPTCSCTDPAAREWSSDKHFSDTAVSAVAPSGYTQTISNAHTWTTGDGFLGVVVIDEYDVATGAFLCDSLDACSSFQIYFEKEEESEAVIKAAFWAGAFAAADSTTANAVVAGLNGYTNNTLATPDGFEVPSYVGNQAIRPPPGSNSFIDSKIFHGPFDTAHCSKQCDVLGGKFFNTYVVAKNGVNQGQYCDVYTDAIGHEWATESGSTVGRTNWTISHSFTCKWAGEKRGEDLSRSSTATSTTTIVQGGGKKGSWEHHHPWHGNGPRATTTSFIASTTSKSSSSIPAGVTTTTWGSGTFTHPHGSSSTIPHGSSSSFVDPIGHGSTTSTSSTAITTSTPGHPWPHDTTSSQTISSHSTMDPHSSHSTTDPHLSHTTTDPHPSHTTTDPHPSGTTTDPYPSHTTTDPYPSHATTDPHPSGTTTDPHPSYTTTDPHSSHTSTDPHTSGTATDPHSSHTTTDPHLSHTTTPSQPATTSTPNHSPTTTPRVLRTTSHSVTTLPPGFPGHNTTTGAWLHGNHTGSEWLDWLETSSRSTSTLVVDPATSTLSTTSNGPFTTTSTLIIPSHPVYNGSHGGNGTNHTWGDWLDWNRTLSSSTTSTLFVDPAITSTTTSVAPSTSQTTTTSVYPSIPPFNGSYPHINWTDWSSNHTNGSHWYDWVFNGTTTTSFQVEPQTTTATTTSLVPVDPATTSTTTSAYPSIPVFNGSYPHLNWTDWSSNHTNSSHWYDWVYNGTSTTSASIVDPATTTWSLTTVTATPLTTSTSGYIPTPPYNGTHPWNGTLPNGTHWYDWIYNETTSLSTISTLVVGPETTTTSSAYLTTTTTGAAYPPTFPHNGTLPNGTHPWNGTLPNGTHWYDWLYNETTTSLSTTTSAFVAPVTTTTSEYVTLTSAYPTNPPFNGTLPNGTHWTDWNGTLPNGTHWYDWLYNGTTTSLITTTTSTLLVDPFTTTTTTSAGYPYPTGSPFNGTLPNGTHWTDWNGTLPNGTHWYDWLNNETTSSLPSTTTSSLFIEPTTSSTTTVAYITTSRAYPSGIPYNGTLPNGTHWTDWNITLPFNGTLPNGTHWYDWLYNGTSTTSAITTTTSLYVDPATTTTNFQTTTSAYPAHPSFNGTIPNITWADWNGTLPNGTHWYDWLYNGTSSSAMVPTTTSTLVVDPLTTTTTALTTSAYPTYPSFNGSLPNGTHWTDWNGTLPNGTHWYDWLYNGTSSSMPISTTTSTLFVGPATTTTTPLTTTAAVPIYPAYNGSLPNGTHWTDWNGTLPLNGTLPNGTHWYDWLYNGTSSSTTISSTTPSTLIVEPATTSTSTISAYPTYPSFNGTIPNGTWADWNGTLPNGTHWYDWLYNGTTSSIVSTTTTSITPLATTTTGAYPHSPAFNGSLPNGTHWTDWNGTIPLNGTLPNGTHWYDWLYNATTSSKPVSTTTSTLFVKPSTTSLLTSSTTNAYPSHSPVINGTLPNGTHWTDWNGTIPLNGTSPNGTHWYDWLYNGTTSSSTSVVGAMTTRTTWTYATPTTTGLGSHSNTSIPSFPHNGTQGNSSFPAFPPSNNSYPQSNASWVENGCDPTPPSQILKNPSFECSLGGWTLQEGDVVWGGLAAPAKKKRKTRKRDIASPDLASNGKGFVRLHPSSSDTATLSQVLDTAAPNGSYWYSFDYRVPTSGDTPAECTLTVSDDEGVLQVLSGLGSATGWTKTGNEFEIKESAASFSWAFTCNGVDTGSALLDLDNLRLGTSNGTWTPANGTIGGAPPSNGTYGGPPVNGTYTTPPPQNLTFPTAAPPPPPASITIPSPPPSHSDSPYSVPTTSSGPSPSATQSTSGPDPNTLNQNTPPPPEPAGTPGNSTTAPPDRRFRPRRWKPTL</sequence>
<dbReference type="Proteomes" id="UP000027920">
    <property type="component" value="Unassembled WGS sequence"/>
</dbReference>
<keyword evidence="4" id="KW-1185">Reference proteome</keyword>